<sequence>MLDDSTDIVTALLSPSRVFSRDEVLGRPSAVPKVPGVYAWYFDEVPPGVPTGGCHSGPAGVLLYIGIAPSEPPRNGKAPSRQTVRHRLRYHYRGNAYGSTLRLTLGCLLADQIGLRLRRVGSGTRLTFTSEGEQKLSDWMASHARVTWTEHHRPWEPESEAIQRLNLPLNLQGNSHNAHYSTLKALRAEHRAMARALPVA</sequence>
<dbReference type="RefSeq" id="WP_006238244.1">
    <property type="nucleotide sequence ID" value="NZ_JH636049.1"/>
</dbReference>
<dbReference type="Pfam" id="PF20815">
    <property type="entry name" value="GIY_YIG_2"/>
    <property type="match status" value="1"/>
</dbReference>
<reference evidence="2 3" key="1">
    <citation type="submission" date="2012-01" db="EMBL/GenBank/DDBJ databases">
        <title>Improved High-Quality Draft sequence of Saccharomonospora xinjiangensis XJ-54.</title>
        <authorList>
            <consortium name="US DOE Joint Genome Institute"/>
            <person name="Lucas S."/>
            <person name="Han J."/>
            <person name="Lapidus A."/>
            <person name="Cheng J.-F."/>
            <person name="Goodwin L."/>
            <person name="Pitluck S."/>
            <person name="Peters L."/>
            <person name="Mikhailova N."/>
            <person name="Teshima H."/>
            <person name="Detter J.C."/>
            <person name="Han C."/>
            <person name="Tapia R."/>
            <person name="Land M."/>
            <person name="Hauser L."/>
            <person name="Kyrpides N."/>
            <person name="Ivanova N."/>
            <person name="Pagani I."/>
            <person name="Brambilla E.-M."/>
            <person name="Klenk H.-P."/>
            <person name="Woyke T."/>
        </authorList>
    </citation>
    <scope>NUCLEOTIDE SEQUENCE [LARGE SCALE GENOMIC DNA]</scope>
    <source>
        <strain evidence="2 3">XJ-54</strain>
    </source>
</reference>
<evidence type="ECO:0000313" key="2">
    <source>
        <dbReference type="EMBL" id="EID54095.1"/>
    </source>
</evidence>
<dbReference type="EMBL" id="JH636049">
    <property type="protein sequence ID" value="EID54095.1"/>
    <property type="molecule type" value="Genomic_DNA"/>
</dbReference>
<gene>
    <name evidence="2" type="ORF">SacxiDRAFT_1854</name>
</gene>
<dbReference type="InterPro" id="IPR049311">
    <property type="entry name" value="GIY_YIG_cat"/>
</dbReference>
<protein>
    <recommendedName>
        <fullName evidence="1">GIY-YIG catalytic domain-containing protein</fullName>
    </recommendedName>
</protein>
<evidence type="ECO:0000313" key="3">
    <source>
        <dbReference type="Proteomes" id="UP000004691"/>
    </source>
</evidence>
<feature type="domain" description="GIY-YIG catalytic" evidence="1">
    <location>
        <begin position="36"/>
        <end position="188"/>
    </location>
</feature>
<dbReference type="AlphaFoldDB" id="I0V1U2"/>
<name>I0V1U2_9PSEU</name>
<proteinExistence type="predicted"/>
<dbReference type="Proteomes" id="UP000004691">
    <property type="component" value="Unassembled WGS sequence"/>
</dbReference>
<dbReference type="eggNOG" id="ENOG5031IF5">
    <property type="taxonomic scope" value="Bacteria"/>
</dbReference>
<dbReference type="STRING" id="882086.SacxiDRAFT_1854"/>
<evidence type="ECO:0000259" key="1">
    <source>
        <dbReference type="Pfam" id="PF20815"/>
    </source>
</evidence>
<organism evidence="2 3">
    <name type="scientific">Saccharomonospora xinjiangensis XJ-54</name>
    <dbReference type="NCBI Taxonomy" id="882086"/>
    <lineage>
        <taxon>Bacteria</taxon>
        <taxon>Bacillati</taxon>
        <taxon>Actinomycetota</taxon>
        <taxon>Actinomycetes</taxon>
        <taxon>Pseudonocardiales</taxon>
        <taxon>Pseudonocardiaceae</taxon>
        <taxon>Saccharomonospora</taxon>
    </lineage>
</organism>
<dbReference type="HOGENOM" id="CLU_118117_0_0_11"/>
<accession>I0V1U2</accession>
<keyword evidence="3" id="KW-1185">Reference proteome</keyword>